<protein>
    <submittedName>
        <fullName evidence="2">Toll/interleukin-1 receptor domain-containing protein</fullName>
    </submittedName>
</protein>
<gene>
    <name evidence="2" type="ORF">G7043_41180</name>
</gene>
<feature type="domain" description="TIR" evidence="1">
    <location>
        <begin position="1"/>
        <end position="125"/>
    </location>
</feature>
<organism evidence="2 3">
    <name type="scientific">Lentzea alba</name>
    <dbReference type="NCBI Taxonomy" id="2714351"/>
    <lineage>
        <taxon>Bacteria</taxon>
        <taxon>Bacillati</taxon>
        <taxon>Actinomycetota</taxon>
        <taxon>Actinomycetes</taxon>
        <taxon>Pseudonocardiales</taxon>
        <taxon>Pseudonocardiaceae</taxon>
        <taxon>Lentzea</taxon>
    </lineage>
</organism>
<dbReference type="EMBL" id="JAAMPJ010000015">
    <property type="protein sequence ID" value="NGY65327.1"/>
    <property type="molecule type" value="Genomic_DNA"/>
</dbReference>
<dbReference type="Pfam" id="PF13676">
    <property type="entry name" value="TIR_2"/>
    <property type="match status" value="1"/>
</dbReference>
<evidence type="ECO:0000313" key="2">
    <source>
        <dbReference type="EMBL" id="NGY65327.1"/>
    </source>
</evidence>
<dbReference type="AlphaFoldDB" id="A0A7C9RXG3"/>
<dbReference type="RefSeq" id="WP_166054123.1">
    <property type="nucleotide sequence ID" value="NZ_JAAMPJ010000015.1"/>
</dbReference>
<reference evidence="2 3" key="1">
    <citation type="submission" date="2020-03" db="EMBL/GenBank/DDBJ databases">
        <title>Isolation and identification of active actinomycetes.</title>
        <authorList>
            <person name="Sun X."/>
        </authorList>
    </citation>
    <scope>NUCLEOTIDE SEQUENCE [LARGE SCALE GENOMIC DNA]</scope>
    <source>
        <strain evidence="2 3">NEAU-D13</strain>
    </source>
</reference>
<keyword evidence="2" id="KW-0675">Receptor</keyword>
<dbReference type="InterPro" id="IPR000157">
    <property type="entry name" value="TIR_dom"/>
</dbReference>
<dbReference type="InterPro" id="IPR035897">
    <property type="entry name" value="Toll_tir_struct_dom_sf"/>
</dbReference>
<accession>A0A7C9RXG3</accession>
<keyword evidence="3" id="KW-1185">Reference proteome</keyword>
<dbReference type="GO" id="GO:0007165">
    <property type="term" value="P:signal transduction"/>
    <property type="evidence" value="ECO:0007669"/>
    <property type="project" value="InterPro"/>
</dbReference>
<name>A0A7C9RXG3_9PSEU</name>
<dbReference type="PROSITE" id="PS50104">
    <property type="entry name" value="TIR"/>
    <property type="match status" value="1"/>
</dbReference>
<dbReference type="Proteomes" id="UP000481360">
    <property type="component" value="Unassembled WGS sequence"/>
</dbReference>
<dbReference type="SUPFAM" id="SSF52200">
    <property type="entry name" value="Toll/Interleukin receptor TIR domain"/>
    <property type="match status" value="1"/>
</dbReference>
<evidence type="ECO:0000313" key="3">
    <source>
        <dbReference type="Proteomes" id="UP000481360"/>
    </source>
</evidence>
<comment type="caution">
    <text evidence="2">The sequence shown here is derived from an EMBL/GenBank/DDBJ whole genome shotgun (WGS) entry which is preliminary data.</text>
</comment>
<sequence>MAVFVSSSSKDRAFVRRSTAELERHSIEVWVDERELRAGESLTSISNAIAEAEFLVVVVSKAAANSFWVQQEIDLADDADVPVLPLLVEDVPPARAPTLGETAHVDFRRPAEYRRAAHRLVYRSQGMAAGGRFLHAKEAVLLVRRERAPA</sequence>
<proteinExistence type="predicted"/>
<dbReference type="Gene3D" id="3.40.50.10140">
    <property type="entry name" value="Toll/interleukin-1 receptor homology (TIR) domain"/>
    <property type="match status" value="1"/>
</dbReference>
<evidence type="ECO:0000259" key="1">
    <source>
        <dbReference type="PROSITE" id="PS50104"/>
    </source>
</evidence>